<dbReference type="Gene3D" id="3.30.70.360">
    <property type="match status" value="1"/>
</dbReference>
<evidence type="ECO:0000256" key="1">
    <source>
        <dbReference type="ARBA" id="ARBA00006153"/>
    </source>
</evidence>
<comment type="cofactor">
    <cofactor evidence="3">
        <name>Mn(2+)</name>
        <dbReference type="ChEBI" id="CHEBI:29035"/>
    </cofactor>
    <text evidence="3">The Mn(2+) ion enhances activity.</text>
</comment>
<dbReference type="Pfam" id="PF07687">
    <property type="entry name" value="M20_dimer"/>
    <property type="match status" value="1"/>
</dbReference>
<proteinExistence type="inferred from homology"/>
<dbReference type="FunFam" id="3.30.70.360:FF:000014">
    <property type="entry name" value="N-acyl-L-amino acid amidohydrolase"/>
    <property type="match status" value="1"/>
</dbReference>
<comment type="similarity">
    <text evidence="1">Belongs to the peptidase M20 family.</text>
</comment>
<name>A0A524RL25_9CHRO</name>
<protein>
    <submittedName>
        <fullName evidence="5">Amidohydrolase</fullName>
    </submittedName>
</protein>
<dbReference type="AlphaFoldDB" id="A0A524RL25"/>
<dbReference type="Gene3D" id="3.40.630.10">
    <property type="entry name" value="Zn peptidases"/>
    <property type="match status" value="1"/>
</dbReference>
<evidence type="ECO:0000313" key="5">
    <source>
        <dbReference type="EMBL" id="TGG90582.1"/>
    </source>
</evidence>
<comment type="caution">
    <text evidence="5">The sequence shown here is derived from an EMBL/GenBank/DDBJ whole genome shotgun (WGS) entry which is preliminary data.</text>
</comment>
<dbReference type="SUPFAM" id="SSF53187">
    <property type="entry name" value="Zn-dependent exopeptidases"/>
    <property type="match status" value="1"/>
</dbReference>
<dbReference type="Pfam" id="PF01546">
    <property type="entry name" value="Peptidase_M20"/>
    <property type="match status" value="1"/>
</dbReference>
<keyword evidence="3" id="KW-0464">Manganese</keyword>
<reference evidence="5 6" key="1">
    <citation type="journal article" date="2019" name="mSystems">
        <title>Life at home and on the roam: Genomic adaptions reflect the dual lifestyle of an intracellular, facultative symbiont.</title>
        <authorList>
            <person name="Burgsdorf I."/>
        </authorList>
    </citation>
    <scope>NUCLEOTIDE SEQUENCE [LARGE SCALE GENOMIC DNA]</scope>
    <source>
        <strain evidence="5">277cV</strain>
    </source>
</reference>
<organism evidence="5 6">
    <name type="scientific">Aphanocapsa feldmannii 277cV</name>
    <dbReference type="NCBI Taxonomy" id="2507553"/>
    <lineage>
        <taxon>Bacteria</taxon>
        <taxon>Bacillati</taxon>
        <taxon>Cyanobacteriota</taxon>
        <taxon>Cyanophyceae</taxon>
        <taxon>Oscillatoriophycideae</taxon>
        <taxon>Chroococcales</taxon>
        <taxon>Microcystaceae</taxon>
        <taxon>Aphanocapsa</taxon>
    </lineage>
</organism>
<dbReference type="InterPro" id="IPR011650">
    <property type="entry name" value="Peptidase_M20_dimer"/>
</dbReference>
<feature type="binding site" evidence="3">
    <location>
        <position position="356"/>
    </location>
    <ligand>
        <name>Mn(2+)</name>
        <dbReference type="ChEBI" id="CHEBI:29035"/>
        <label>2</label>
    </ligand>
</feature>
<dbReference type="InterPro" id="IPR002933">
    <property type="entry name" value="Peptidase_M20"/>
</dbReference>
<keyword evidence="2 5" id="KW-0378">Hydrolase</keyword>
<dbReference type="GO" id="GO:0016787">
    <property type="term" value="F:hydrolase activity"/>
    <property type="evidence" value="ECO:0007669"/>
    <property type="project" value="UniProtKB-KW"/>
</dbReference>
<evidence type="ECO:0000259" key="4">
    <source>
        <dbReference type="Pfam" id="PF07687"/>
    </source>
</evidence>
<dbReference type="PIRSF" id="PIRSF005962">
    <property type="entry name" value="Pept_M20D_amidohydro"/>
    <property type="match status" value="1"/>
</dbReference>
<dbReference type="PANTHER" id="PTHR11014">
    <property type="entry name" value="PEPTIDASE M20 FAMILY MEMBER"/>
    <property type="match status" value="1"/>
</dbReference>
<accession>A0A524RL25</accession>
<dbReference type="SUPFAM" id="SSF55031">
    <property type="entry name" value="Bacterial exopeptidase dimerisation domain"/>
    <property type="match status" value="1"/>
</dbReference>
<dbReference type="InterPro" id="IPR017439">
    <property type="entry name" value="Amidohydrolase"/>
</dbReference>
<dbReference type="NCBIfam" id="TIGR01891">
    <property type="entry name" value="amidohydrolases"/>
    <property type="match status" value="1"/>
</dbReference>
<dbReference type="GO" id="GO:0046872">
    <property type="term" value="F:metal ion binding"/>
    <property type="evidence" value="ECO:0007669"/>
    <property type="project" value="UniProtKB-KW"/>
</dbReference>
<feature type="binding site" evidence="3">
    <location>
        <position position="158"/>
    </location>
    <ligand>
        <name>Mn(2+)</name>
        <dbReference type="ChEBI" id="CHEBI:29035"/>
        <label>2</label>
    </ligand>
</feature>
<sequence length="406" mass="43694">MRAAVIGCRERLVEIRRHIHAHPELSGQEHQTAAFVAGVLSSLDCRVHEGVGRTGVVADFGQGDGLCVGLRVDMDALPIEEKTELPFASTRQGLMHACGHDIHTSVGLGVAMVLAPLQQHLPGRVRILFQPAEEIAQGARWMMNAGALEGLDAIYGLHVFPPLAAGCIAVREGTFAAAADELIVDIHGESGHGARPHEALDAIWIAARVVTGLQEAINRRIDPLHPVVLSFGRIEGGHAFNVIADLVRLQGTVRCLHPKTHQGLPRWIEGIIHSICATHGATASVDYRQITPPVINDARETRLMEKTARRLLGDARVERLENASLGAEDFAEMLAEVPGSMLRLGVAGPGGCHPLHHCRFNPDERCLETGVEVLAGTLLARLRTGKVETPPLPVGEASHQRVPPFS</sequence>
<dbReference type="InterPro" id="IPR036264">
    <property type="entry name" value="Bact_exopeptidase_dim_dom"/>
</dbReference>
<feature type="binding site" evidence="3">
    <location>
        <position position="134"/>
    </location>
    <ligand>
        <name>Mn(2+)</name>
        <dbReference type="ChEBI" id="CHEBI:29035"/>
        <label>2</label>
    </ligand>
</feature>
<dbReference type="PANTHER" id="PTHR11014:SF63">
    <property type="entry name" value="METALLOPEPTIDASE, PUTATIVE (AFU_ORTHOLOGUE AFUA_6G09600)-RELATED"/>
    <property type="match status" value="1"/>
</dbReference>
<dbReference type="Proteomes" id="UP000317990">
    <property type="component" value="Unassembled WGS sequence"/>
</dbReference>
<evidence type="ECO:0000256" key="2">
    <source>
        <dbReference type="ARBA" id="ARBA00022801"/>
    </source>
</evidence>
<keyword evidence="3" id="KW-0479">Metal-binding</keyword>
<evidence type="ECO:0000256" key="3">
    <source>
        <dbReference type="PIRSR" id="PIRSR005962-1"/>
    </source>
</evidence>
<feature type="domain" description="Peptidase M20 dimerisation" evidence="4">
    <location>
        <begin position="183"/>
        <end position="263"/>
    </location>
</feature>
<dbReference type="EMBL" id="SRMO01000087">
    <property type="protein sequence ID" value="TGG90582.1"/>
    <property type="molecule type" value="Genomic_DNA"/>
</dbReference>
<feature type="binding site" evidence="3">
    <location>
        <position position="98"/>
    </location>
    <ligand>
        <name>Mn(2+)</name>
        <dbReference type="ChEBI" id="CHEBI:29035"/>
        <label>2</label>
    </ligand>
</feature>
<gene>
    <name evidence="5" type="ORF">ERJ67_10585</name>
</gene>
<evidence type="ECO:0000313" key="6">
    <source>
        <dbReference type="Proteomes" id="UP000317990"/>
    </source>
</evidence>
<feature type="binding site" evidence="3">
    <location>
        <position position="100"/>
    </location>
    <ligand>
        <name>Mn(2+)</name>
        <dbReference type="ChEBI" id="CHEBI:29035"/>
        <label>2</label>
    </ligand>
</feature>